<dbReference type="GO" id="GO:0005576">
    <property type="term" value="C:extracellular region"/>
    <property type="evidence" value="ECO:0007669"/>
    <property type="project" value="UniProtKB-SubCell"/>
</dbReference>
<comment type="subcellular location">
    <subcellularLocation>
        <location evidence="1">Cell envelope</location>
    </subcellularLocation>
    <subcellularLocation>
        <location evidence="2">Cell outer membrane</location>
    </subcellularLocation>
    <subcellularLocation>
        <location evidence="3">Secreted</location>
    </subcellularLocation>
</comment>
<dbReference type="InterPro" id="IPR003368">
    <property type="entry name" value="POMP_repeat"/>
</dbReference>
<keyword evidence="7" id="KW-0998">Cell outer membrane</keyword>
<evidence type="ECO:0000313" key="9">
    <source>
        <dbReference type="Proteomes" id="UP000447081"/>
    </source>
</evidence>
<evidence type="ECO:0000256" key="7">
    <source>
        <dbReference type="ARBA" id="ARBA00023237"/>
    </source>
</evidence>
<evidence type="ECO:0000256" key="6">
    <source>
        <dbReference type="ARBA" id="ARBA00023136"/>
    </source>
</evidence>
<evidence type="ECO:0000256" key="2">
    <source>
        <dbReference type="ARBA" id="ARBA00004442"/>
    </source>
</evidence>
<name>A0A6N8QR83_ECOLX</name>
<evidence type="ECO:0000256" key="3">
    <source>
        <dbReference type="ARBA" id="ARBA00004613"/>
    </source>
</evidence>
<protein>
    <submittedName>
        <fullName evidence="8">Uncharacterized protein</fullName>
    </submittedName>
</protein>
<evidence type="ECO:0000256" key="5">
    <source>
        <dbReference type="ARBA" id="ARBA00022729"/>
    </source>
</evidence>
<keyword evidence="4" id="KW-0964">Secreted</keyword>
<evidence type="ECO:0000313" key="8">
    <source>
        <dbReference type="EMBL" id="MXJ13507.1"/>
    </source>
</evidence>
<comment type="caution">
    <text evidence="8">The sequence shown here is derived from an EMBL/GenBank/DDBJ whole genome shotgun (WGS) entry which is preliminary data.</text>
</comment>
<dbReference type="NCBIfam" id="TIGR01376">
    <property type="entry name" value="POMP_repeat"/>
    <property type="match status" value="1"/>
</dbReference>
<evidence type="ECO:0000256" key="1">
    <source>
        <dbReference type="ARBA" id="ARBA00004196"/>
    </source>
</evidence>
<gene>
    <name evidence="8" type="ORF">GRW24_34550</name>
</gene>
<accession>A0A6N8QR83</accession>
<reference evidence="8 9" key="1">
    <citation type="submission" date="2019-12" db="EMBL/GenBank/DDBJ databases">
        <title>Enteriobacteria Tanzani isolates_10434.</title>
        <authorList>
            <person name="Subbiah M."/>
            <person name="Call D."/>
        </authorList>
    </citation>
    <scope>NUCLEOTIDE SEQUENCE [LARGE SCALE GENOMIC DNA]</scope>
    <source>
        <strain evidence="8 9">10434wG3</strain>
    </source>
</reference>
<feature type="non-terminal residue" evidence="8">
    <location>
        <position position="119"/>
    </location>
</feature>
<dbReference type="Proteomes" id="UP000447081">
    <property type="component" value="Unassembled WGS sequence"/>
</dbReference>
<organism evidence="8 9">
    <name type="scientific">Escherichia coli</name>
    <dbReference type="NCBI Taxonomy" id="562"/>
    <lineage>
        <taxon>Bacteria</taxon>
        <taxon>Pseudomonadati</taxon>
        <taxon>Pseudomonadota</taxon>
        <taxon>Gammaproteobacteria</taxon>
        <taxon>Enterobacterales</taxon>
        <taxon>Enterobacteriaceae</taxon>
        <taxon>Escherichia</taxon>
    </lineage>
</organism>
<dbReference type="EMBL" id="WUIG01001893">
    <property type="protein sequence ID" value="MXJ13507.1"/>
    <property type="molecule type" value="Genomic_DNA"/>
</dbReference>
<sequence>MRIIFLRKEYLSLLPSMIASLFSANGVAAAIDLCQGYDIKASCHASRQSLSGITQDWSVADGQWLVFSDMTNNASGGAVFLQQGAEFSLLPENETGMTLFANNTVTGEYNNGGAIFAKE</sequence>
<keyword evidence="6" id="KW-0472">Membrane</keyword>
<dbReference type="AlphaFoldDB" id="A0A6N8QR83"/>
<dbReference type="GO" id="GO:0009279">
    <property type="term" value="C:cell outer membrane"/>
    <property type="evidence" value="ECO:0007669"/>
    <property type="project" value="UniProtKB-SubCell"/>
</dbReference>
<proteinExistence type="predicted"/>
<evidence type="ECO:0000256" key="4">
    <source>
        <dbReference type="ARBA" id="ARBA00022525"/>
    </source>
</evidence>
<keyword evidence="5" id="KW-0732">Signal</keyword>